<dbReference type="AlphaFoldDB" id="A0A918DND0"/>
<reference evidence="1" key="1">
    <citation type="journal article" date="2014" name="Int. J. Syst. Evol. Microbiol.">
        <title>Complete genome sequence of Corynebacterium casei LMG S-19264T (=DSM 44701T), isolated from a smear-ripened cheese.</title>
        <authorList>
            <consortium name="US DOE Joint Genome Institute (JGI-PGF)"/>
            <person name="Walter F."/>
            <person name="Albersmeier A."/>
            <person name="Kalinowski J."/>
            <person name="Ruckert C."/>
        </authorList>
    </citation>
    <scope>NUCLEOTIDE SEQUENCE</scope>
    <source>
        <strain evidence="1">CGMCC 4.7368</strain>
    </source>
</reference>
<accession>A0A918DND0</accession>
<gene>
    <name evidence="1" type="ORF">GCM10012289_49860</name>
</gene>
<dbReference type="Proteomes" id="UP000646523">
    <property type="component" value="Unassembled WGS sequence"/>
</dbReference>
<evidence type="ECO:0000313" key="1">
    <source>
        <dbReference type="EMBL" id="GGO75266.1"/>
    </source>
</evidence>
<sequence length="232" mass="25176">MAVRNTTDTPVYFSDLQLVTPDFATVPPEPADATIKRTQRTDLPIPFGAAACPPDGLPAGSRPATVVARLRTGSEPLRKVVFALPASDPLLSRLLRDECSEHLIKQAADISFGPTWTRDGKKTRATLVLSRRGTGTVTVNSIDGTSHYIIAPERKRRPLVTLDANAQRTETPVVITPGRCDPHAFAEAKKAFLFPVRATVDGGEERVIIVQPPKPQQDRLIHFALEVCGLDG</sequence>
<name>A0A918DND0_9ACTN</name>
<protein>
    <submittedName>
        <fullName evidence="1">Uncharacterized protein</fullName>
    </submittedName>
</protein>
<organism evidence="1 2">
    <name type="scientific">Nonomuraea cavernae</name>
    <dbReference type="NCBI Taxonomy" id="2045107"/>
    <lineage>
        <taxon>Bacteria</taxon>
        <taxon>Bacillati</taxon>
        <taxon>Actinomycetota</taxon>
        <taxon>Actinomycetes</taxon>
        <taxon>Streptosporangiales</taxon>
        <taxon>Streptosporangiaceae</taxon>
        <taxon>Nonomuraea</taxon>
    </lineage>
</organism>
<dbReference type="EMBL" id="BMNH01000017">
    <property type="protein sequence ID" value="GGO75266.1"/>
    <property type="molecule type" value="Genomic_DNA"/>
</dbReference>
<proteinExistence type="predicted"/>
<evidence type="ECO:0000313" key="2">
    <source>
        <dbReference type="Proteomes" id="UP000646523"/>
    </source>
</evidence>
<comment type="caution">
    <text evidence="1">The sequence shown here is derived from an EMBL/GenBank/DDBJ whole genome shotgun (WGS) entry which is preliminary data.</text>
</comment>
<reference evidence="1" key="2">
    <citation type="submission" date="2020-09" db="EMBL/GenBank/DDBJ databases">
        <authorList>
            <person name="Sun Q."/>
            <person name="Zhou Y."/>
        </authorList>
    </citation>
    <scope>NUCLEOTIDE SEQUENCE</scope>
    <source>
        <strain evidence="1">CGMCC 4.7368</strain>
    </source>
</reference>
<keyword evidence="2" id="KW-1185">Reference proteome</keyword>